<feature type="non-terminal residue" evidence="1">
    <location>
        <position position="167"/>
    </location>
</feature>
<proteinExistence type="predicted"/>
<keyword evidence="2" id="KW-1185">Reference proteome</keyword>
<dbReference type="Proteomes" id="UP000789920">
    <property type="component" value="Unassembled WGS sequence"/>
</dbReference>
<evidence type="ECO:0000313" key="2">
    <source>
        <dbReference type="Proteomes" id="UP000789920"/>
    </source>
</evidence>
<name>A0ACA9NEP1_9GLOM</name>
<protein>
    <submittedName>
        <fullName evidence="1">25391_t:CDS:1</fullName>
    </submittedName>
</protein>
<dbReference type="EMBL" id="CAJVQC010012773">
    <property type="protein sequence ID" value="CAG8641838.1"/>
    <property type="molecule type" value="Genomic_DNA"/>
</dbReference>
<sequence length="167" mass="19834">YVRVLCAQKYNRLENSNLIDKKIKWFNNLKKHTKDLDEDDISLLEQVDDLKNELQQVKNTLNELRNDAERRNNEIKIYNFKSDLNAINIKYTNFVKDYEREIQQKDKIESDLLNQVDLLKNHIDELESSLDHSHVKRNNQKSDAHIDEQVEISDNAFNRPPLPSTDL</sequence>
<evidence type="ECO:0000313" key="1">
    <source>
        <dbReference type="EMBL" id="CAG8641838.1"/>
    </source>
</evidence>
<reference evidence="1" key="1">
    <citation type="submission" date="2021-06" db="EMBL/GenBank/DDBJ databases">
        <authorList>
            <person name="Kallberg Y."/>
            <person name="Tangrot J."/>
            <person name="Rosling A."/>
        </authorList>
    </citation>
    <scope>NUCLEOTIDE SEQUENCE</scope>
    <source>
        <strain evidence="1">MA461A</strain>
    </source>
</reference>
<organism evidence="1 2">
    <name type="scientific">Racocetra persica</name>
    <dbReference type="NCBI Taxonomy" id="160502"/>
    <lineage>
        <taxon>Eukaryota</taxon>
        <taxon>Fungi</taxon>
        <taxon>Fungi incertae sedis</taxon>
        <taxon>Mucoromycota</taxon>
        <taxon>Glomeromycotina</taxon>
        <taxon>Glomeromycetes</taxon>
        <taxon>Diversisporales</taxon>
        <taxon>Gigasporaceae</taxon>
        <taxon>Racocetra</taxon>
    </lineage>
</organism>
<gene>
    <name evidence="1" type="ORF">RPERSI_LOCUS7516</name>
</gene>
<feature type="non-terminal residue" evidence="1">
    <location>
        <position position="1"/>
    </location>
</feature>
<comment type="caution">
    <text evidence="1">The sequence shown here is derived from an EMBL/GenBank/DDBJ whole genome shotgun (WGS) entry which is preliminary data.</text>
</comment>
<accession>A0ACA9NEP1</accession>